<dbReference type="RefSeq" id="WP_264734512.1">
    <property type="nucleotide sequence ID" value="NZ_JAPDNR010000001.1"/>
</dbReference>
<dbReference type="InterPro" id="IPR011006">
    <property type="entry name" value="CheY-like_superfamily"/>
</dbReference>
<dbReference type="InterPro" id="IPR039420">
    <property type="entry name" value="WalR-like"/>
</dbReference>
<feature type="DNA-binding region" description="OmpR/PhoB-type" evidence="5">
    <location>
        <begin position="137"/>
        <end position="231"/>
    </location>
</feature>
<dbReference type="PANTHER" id="PTHR48111">
    <property type="entry name" value="REGULATOR OF RPOS"/>
    <property type="match status" value="1"/>
</dbReference>
<evidence type="ECO:0000256" key="2">
    <source>
        <dbReference type="ARBA" id="ARBA00023012"/>
    </source>
</evidence>
<evidence type="ECO:0000313" key="8">
    <source>
        <dbReference type="EMBL" id="MCW3487707.1"/>
    </source>
</evidence>
<name>A0ABT3IUP3_9BACT</name>
<dbReference type="Pfam" id="PF00486">
    <property type="entry name" value="Trans_reg_C"/>
    <property type="match status" value="1"/>
</dbReference>
<dbReference type="Gene3D" id="1.10.10.10">
    <property type="entry name" value="Winged helix-like DNA-binding domain superfamily/Winged helix DNA-binding domain"/>
    <property type="match status" value="1"/>
</dbReference>
<dbReference type="SUPFAM" id="SSF52172">
    <property type="entry name" value="CheY-like"/>
    <property type="match status" value="1"/>
</dbReference>
<dbReference type="CDD" id="cd00383">
    <property type="entry name" value="trans_reg_C"/>
    <property type="match status" value="1"/>
</dbReference>
<evidence type="ECO:0000259" key="6">
    <source>
        <dbReference type="PROSITE" id="PS50110"/>
    </source>
</evidence>
<sequence>MTSTQKRKYKVLFAEDDLFFSRLTAQHLESDGGFEVHSVYDGESAWELFKKQEFDICLLDIAMPKLDGIELGHRIRTMDKLVYICYLTGLNSMAVKKDMMEKGGADDYYIKPFPKEELVLKLKGCINRVSQKNEYHRIVYKIGNYTFDRDKLTLKIDGIPSGISHTESRILRMLIEHAGSTISRESIMQEVWGRDVGRVLDVHIARLRNRLNKDPRVIIQSRKNEGYSLWMPDRN</sequence>
<feature type="domain" description="OmpR/PhoB-type" evidence="7">
    <location>
        <begin position="137"/>
        <end position="231"/>
    </location>
</feature>
<evidence type="ECO:0000256" key="1">
    <source>
        <dbReference type="ARBA" id="ARBA00022553"/>
    </source>
</evidence>
<dbReference type="InterPro" id="IPR001867">
    <property type="entry name" value="OmpR/PhoB-type_DNA-bd"/>
</dbReference>
<dbReference type="Pfam" id="PF00072">
    <property type="entry name" value="Response_reg"/>
    <property type="match status" value="1"/>
</dbReference>
<reference evidence="8 9" key="1">
    <citation type="submission" date="2022-10" db="EMBL/GenBank/DDBJ databases">
        <title>Chitinophaga nivalis PC15 sp. nov., isolated from Pyeongchang county, South Korea.</title>
        <authorList>
            <person name="Trinh H.N."/>
        </authorList>
    </citation>
    <scope>NUCLEOTIDE SEQUENCE [LARGE SCALE GENOMIC DNA]</scope>
    <source>
        <strain evidence="8 9">PC14</strain>
    </source>
</reference>
<accession>A0ABT3IUP3</accession>
<dbReference type="Gene3D" id="3.40.50.2300">
    <property type="match status" value="1"/>
</dbReference>
<keyword evidence="3 5" id="KW-0238">DNA-binding</keyword>
<evidence type="ECO:0000256" key="3">
    <source>
        <dbReference type="ARBA" id="ARBA00023125"/>
    </source>
</evidence>
<keyword evidence="9" id="KW-1185">Reference proteome</keyword>
<gene>
    <name evidence="8" type="ORF">OL497_27660</name>
</gene>
<dbReference type="EMBL" id="JAPDNS010000002">
    <property type="protein sequence ID" value="MCW3487707.1"/>
    <property type="molecule type" value="Genomic_DNA"/>
</dbReference>
<dbReference type="CDD" id="cd17574">
    <property type="entry name" value="REC_OmpR"/>
    <property type="match status" value="1"/>
</dbReference>
<dbReference type="Proteomes" id="UP001207742">
    <property type="component" value="Unassembled WGS sequence"/>
</dbReference>
<dbReference type="PROSITE" id="PS51755">
    <property type="entry name" value="OMPR_PHOB"/>
    <property type="match status" value="1"/>
</dbReference>
<feature type="modified residue" description="4-aspartylphosphate" evidence="4">
    <location>
        <position position="60"/>
    </location>
</feature>
<dbReference type="InterPro" id="IPR001789">
    <property type="entry name" value="Sig_transdc_resp-reg_receiver"/>
</dbReference>
<proteinExistence type="predicted"/>
<comment type="caution">
    <text evidence="8">The sequence shown here is derived from an EMBL/GenBank/DDBJ whole genome shotgun (WGS) entry which is preliminary data.</text>
</comment>
<organism evidence="8 9">
    <name type="scientific">Chitinophaga nivalis</name>
    <dbReference type="NCBI Taxonomy" id="2991709"/>
    <lineage>
        <taxon>Bacteria</taxon>
        <taxon>Pseudomonadati</taxon>
        <taxon>Bacteroidota</taxon>
        <taxon>Chitinophagia</taxon>
        <taxon>Chitinophagales</taxon>
        <taxon>Chitinophagaceae</taxon>
        <taxon>Chitinophaga</taxon>
    </lineage>
</organism>
<evidence type="ECO:0000256" key="5">
    <source>
        <dbReference type="PROSITE-ProRule" id="PRU01091"/>
    </source>
</evidence>
<evidence type="ECO:0000313" key="9">
    <source>
        <dbReference type="Proteomes" id="UP001207742"/>
    </source>
</evidence>
<dbReference type="SMART" id="SM00862">
    <property type="entry name" value="Trans_reg_C"/>
    <property type="match status" value="1"/>
</dbReference>
<dbReference type="InterPro" id="IPR036388">
    <property type="entry name" value="WH-like_DNA-bd_sf"/>
</dbReference>
<feature type="domain" description="Response regulatory" evidence="6">
    <location>
        <begin position="10"/>
        <end position="126"/>
    </location>
</feature>
<evidence type="ECO:0000256" key="4">
    <source>
        <dbReference type="PROSITE-ProRule" id="PRU00169"/>
    </source>
</evidence>
<keyword evidence="2" id="KW-0902">Two-component regulatory system</keyword>
<protein>
    <submittedName>
        <fullName evidence="8">Response regulator transcription factor</fullName>
    </submittedName>
</protein>
<dbReference type="PROSITE" id="PS50110">
    <property type="entry name" value="RESPONSE_REGULATORY"/>
    <property type="match status" value="1"/>
</dbReference>
<keyword evidence="1 4" id="KW-0597">Phosphoprotein</keyword>
<dbReference type="PANTHER" id="PTHR48111:SF40">
    <property type="entry name" value="PHOSPHATE REGULON TRANSCRIPTIONAL REGULATORY PROTEIN PHOB"/>
    <property type="match status" value="1"/>
</dbReference>
<evidence type="ECO:0000259" key="7">
    <source>
        <dbReference type="PROSITE" id="PS51755"/>
    </source>
</evidence>
<dbReference type="SMART" id="SM00448">
    <property type="entry name" value="REC"/>
    <property type="match status" value="1"/>
</dbReference>